<evidence type="ECO:0000256" key="1">
    <source>
        <dbReference type="ARBA" id="ARBA00022614"/>
    </source>
</evidence>
<evidence type="ECO:0000313" key="4">
    <source>
        <dbReference type="EMBL" id="CAF4447494.1"/>
    </source>
</evidence>
<dbReference type="EMBL" id="CAJNOQ010031490">
    <property type="protein sequence ID" value="CAF1580365.1"/>
    <property type="molecule type" value="Genomic_DNA"/>
</dbReference>
<dbReference type="InterPro" id="IPR032675">
    <property type="entry name" value="LRR_dom_sf"/>
</dbReference>
<sequence>SRKSIRLSDDNEVLNCSYFKTDLDIIKILPYVFDNVWAEYTINSAEQIIELRLNEKNDISLYLYCLKNLQVLTIVSSNLIHVPIEIRNLKQLIRLTLYYNYDLVSVPDEIGELKSLIQLNIYASPKLLSLPHGFKQLSNIEQMSITYCGFKQIPKAITGLIGLRSLDLRYNKITSIPYEMKRLRSLTDLNLSGNLFKSLDGFTRLKNHSRPIDQINSTVNPQDISTDTRFTTLLPYKLTLLNSLSRLDMSNNPHLTDLTGVGIFQNLKFLQVWNSSIREIPKDIVKLSSTLEFLNLNDNQLTDVPQELTQMSKLETLYVRDNRFSNETLVKIKLMFKGTNITVAC</sequence>
<dbReference type="Gene3D" id="3.80.10.10">
    <property type="entry name" value="Ribonuclease Inhibitor"/>
    <property type="match status" value="2"/>
</dbReference>
<evidence type="ECO:0000313" key="5">
    <source>
        <dbReference type="Proteomes" id="UP000663829"/>
    </source>
</evidence>
<keyword evidence="5" id="KW-1185">Reference proteome</keyword>
<evidence type="ECO:0000256" key="2">
    <source>
        <dbReference type="ARBA" id="ARBA00022737"/>
    </source>
</evidence>
<dbReference type="OrthoDB" id="1394818at2759"/>
<organism evidence="3 5">
    <name type="scientific">Didymodactylos carnosus</name>
    <dbReference type="NCBI Taxonomy" id="1234261"/>
    <lineage>
        <taxon>Eukaryota</taxon>
        <taxon>Metazoa</taxon>
        <taxon>Spiralia</taxon>
        <taxon>Gnathifera</taxon>
        <taxon>Rotifera</taxon>
        <taxon>Eurotatoria</taxon>
        <taxon>Bdelloidea</taxon>
        <taxon>Philodinida</taxon>
        <taxon>Philodinidae</taxon>
        <taxon>Didymodactylos</taxon>
    </lineage>
</organism>
<dbReference type="AlphaFoldDB" id="A0A815Z9E8"/>
<keyword evidence="2" id="KW-0677">Repeat</keyword>
<protein>
    <recommendedName>
        <fullName evidence="6">L domain-like protein</fullName>
    </recommendedName>
</protein>
<accession>A0A815Z9E8</accession>
<gene>
    <name evidence="3" type="ORF">GPM918_LOCUS41040</name>
    <name evidence="4" type="ORF">SRO942_LOCUS42046</name>
</gene>
<name>A0A815Z9E8_9BILA</name>
<dbReference type="Pfam" id="PF13855">
    <property type="entry name" value="LRR_8"/>
    <property type="match status" value="2"/>
</dbReference>
<proteinExistence type="predicted"/>
<evidence type="ECO:0008006" key="6">
    <source>
        <dbReference type="Google" id="ProtNLM"/>
    </source>
</evidence>
<evidence type="ECO:0000313" key="3">
    <source>
        <dbReference type="EMBL" id="CAF1580365.1"/>
    </source>
</evidence>
<dbReference type="InterPro" id="IPR003591">
    <property type="entry name" value="Leu-rich_rpt_typical-subtyp"/>
</dbReference>
<dbReference type="SMART" id="SM00369">
    <property type="entry name" value="LRR_TYP"/>
    <property type="match status" value="4"/>
</dbReference>
<comment type="caution">
    <text evidence="3">The sequence shown here is derived from an EMBL/GenBank/DDBJ whole genome shotgun (WGS) entry which is preliminary data.</text>
</comment>
<dbReference type="SUPFAM" id="SSF52058">
    <property type="entry name" value="L domain-like"/>
    <property type="match status" value="1"/>
</dbReference>
<reference evidence="3" key="1">
    <citation type="submission" date="2021-02" db="EMBL/GenBank/DDBJ databases">
        <authorList>
            <person name="Nowell W R."/>
        </authorList>
    </citation>
    <scope>NUCLEOTIDE SEQUENCE</scope>
</reference>
<dbReference type="EMBL" id="CAJOBC010097437">
    <property type="protein sequence ID" value="CAF4447494.1"/>
    <property type="molecule type" value="Genomic_DNA"/>
</dbReference>
<dbReference type="PANTHER" id="PTHR45752:SF187">
    <property type="entry name" value="LEUCINE-RICH REPEAT AND IQ DOMAIN-CONTAINING PROTEIN 4"/>
    <property type="match status" value="1"/>
</dbReference>
<dbReference type="InterPro" id="IPR050715">
    <property type="entry name" value="LRR-SigEffector_domain"/>
</dbReference>
<dbReference type="Proteomes" id="UP000681722">
    <property type="component" value="Unassembled WGS sequence"/>
</dbReference>
<dbReference type="PROSITE" id="PS51450">
    <property type="entry name" value="LRR"/>
    <property type="match status" value="3"/>
</dbReference>
<keyword evidence="1" id="KW-0433">Leucine-rich repeat</keyword>
<dbReference type="PANTHER" id="PTHR45752">
    <property type="entry name" value="LEUCINE-RICH REPEAT-CONTAINING"/>
    <property type="match status" value="1"/>
</dbReference>
<dbReference type="InterPro" id="IPR001611">
    <property type="entry name" value="Leu-rich_rpt"/>
</dbReference>
<feature type="non-terminal residue" evidence="3">
    <location>
        <position position="1"/>
    </location>
</feature>
<dbReference type="Proteomes" id="UP000663829">
    <property type="component" value="Unassembled WGS sequence"/>
</dbReference>